<dbReference type="AlphaFoldDB" id="A0A3M7PWH1"/>
<protein>
    <submittedName>
        <fullName evidence="1">Uncharacterized protein</fullName>
    </submittedName>
</protein>
<keyword evidence="2" id="KW-1185">Reference proteome</keyword>
<sequence length="60" mass="7061">MLFRNTIVVFGENSSILMLKDLLMKLDEQLKSELKKNQDKPFLTFLTYTACYKEISKLND</sequence>
<accession>A0A3M7PWH1</accession>
<evidence type="ECO:0000313" key="2">
    <source>
        <dbReference type="Proteomes" id="UP000276133"/>
    </source>
</evidence>
<evidence type="ECO:0000313" key="1">
    <source>
        <dbReference type="EMBL" id="RNA03516.1"/>
    </source>
</evidence>
<gene>
    <name evidence="1" type="ORF">BpHYR1_041714</name>
</gene>
<name>A0A3M7PWH1_BRAPC</name>
<reference evidence="1 2" key="1">
    <citation type="journal article" date="2018" name="Sci. Rep.">
        <title>Genomic signatures of local adaptation to the degree of environmental predictability in rotifers.</title>
        <authorList>
            <person name="Franch-Gras L."/>
            <person name="Hahn C."/>
            <person name="Garcia-Roger E.M."/>
            <person name="Carmona M.J."/>
            <person name="Serra M."/>
            <person name="Gomez A."/>
        </authorList>
    </citation>
    <scope>NUCLEOTIDE SEQUENCE [LARGE SCALE GENOMIC DNA]</scope>
    <source>
        <strain evidence="1">HYR1</strain>
    </source>
</reference>
<comment type="caution">
    <text evidence="1">The sequence shown here is derived from an EMBL/GenBank/DDBJ whole genome shotgun (WGS) entry which is preliminary data.</text>
</comment>
<dbReference type="Proteomes" id="UP000276133">
    <property type="component" value="Unassembled WGS sequence"/>
</dbReference>
<organism evidence="1 2">
    <name type="scientific">Brachionus plicatilis</name>
    <name type="common">Marine rotifer</name>
    <name type="synonym">Brachionus muelleri</name>
    <dbReference type="NCBI Taxonomy" id="10195"/>
    <lineage>
        <taxon>Eukaryota</taxon>
        <taxon>Metazoa</taxon>
        <taxon>Spiralia</taxon>
        <taxon>Gnathifera</taxon>
        <taxon>Rotifera</taxon>
        <taxon>Eurotatoria</taxon>
        <taxon>Monogononta</taxon>
        <taxon>Pseudotrocha</taxon>
        <taxon>Ploima</taxon>
        <taxon>Brachionidae</taxon>
        <taxon>Brachionus</taxon>
    </lineage>
</organism>
<proteinExistence type="predicted"/>
<dbReference type="EMBL" id="REGN01008463">
    <property type="protein sequence ID" value="RNA03516.1"/>
    <property type="molecule type" value="Genomic_DNA"/>
</dbReference>